<accession>A0A0L8A587</accession>
<keyword evidence="2" id="KW-0808">Transferase</keyword>
<organism evidence="2 3">
    <name type="scientific">Stenotrophomonas geniculata N1</name>
    <dbReference type="NCBI Taxonomy" id="1167641"/>
    <lineage>
        <taxon>Bacteria</taxon>
        <taxon>Pseudomonadati</taxon>
        <taxon>Pseudomonadota</taxon>
        <taxon>Gammaproteobacteria</taxon>
        <taxon>Lysobacterales</taxon>
        <taxon>Lysobacteraceae</taxon>
        <taxon>Stenotrophomonas</taxon>
    </lineage>
</organism>
<dbReference type="RefSeq" id="WP_010480654.1">
    <property type="nucleotide sequence ID" value="NZ_AJLO02000046.1"/>
</dbReference>
<dbReference type="GO" id="GO:0032259">
    <property type="term" value="P:methylation"/>
    <property type="evidence" value="ECO:0007669"/>
    <property type="project" value="UniProtKB-KW"/>
</dbReference>
<dbReference type="Gene3D" id="3.40.50.150">
    <property type="entry name" value="Vaccinia Virus protein VP39"/>
    <property type="match status" value="1"/>
</dbReference>
<sequence length="208" mass="23026">MSQKTDGLHAVLSHPAVYDLLQNLLGARRSRARLIRDHIRPRAGDRVLDIGCGTGELFSQMPDGLHYVGFDLSEAYIQAARQRFGGRARFECMDVADYQLTGGEQQQADLVLAIGILHHLDDDRARALMRTARAALKPGGRFISLDGAYVEGQSAIAHALIARDRGQSIRTPDAYRALAEAEFSAVSGRVRGDMLYVPYTHYIMECVR</sequence>
<name>A0A0L8A587_9GAMM</name>
<gene>
    <name evidence="2" type="ORF">W7K_20475</name>
</gene>
<dbReference type="AlphaFoldDB" id="A0A0L8A587"/>
<evidence type="ECO:0000313" key="2">
    <source>
        <dbReference type="EMBL" id="KOE97304.1"/>
    </source>
</evidence>
<dbReference type="CDD" id="cd02440">
    <property type="entry name" value="AdoMet_MTases"/>
    <property type="match status" value="1"/>
</dbReference>
<dbReference type="InterPro" id="IPR013217">
    <property type="entry name" value="Methyltransf_12"/>
</dbReference>
<dbReference type="InterPro" id="IPR029063">
    <property type="entry name" value="SAM-dependent_MTases_sf"/>
</dbReference>
<reference evidence="2 3" key="1">
    <citation type="journal article" date="2012" name="J. Bacteriol.">
        <title>Genome sequence of a novel nicotine-degrading strain, Pseudomonas geniculata N1.</title>
        <authorList>
            <person name="Tang H."/>
            <person name="Yu H."/>
            <person name="Tai C."/>
            <person name="Huang K."/>
            <person name="Liu Y."/>
            <person name="Wang L."/>
            <person name="Yao Y."/>
            <person name="Wu G."/>
            <person name="Xu P."/>
        </authorList>
    </citation>
    <scope>NUCLEOTIDE SEQUENCE [LARGE SCALE GENOMIC DNA]</scope>
    <source>
        <strain evidence="2 3">N1</strain>
    </source>
</reference>
<proteinExistence type="predicted"/>
<dbReference type="EMBL" id="AJLO02000046">
    <property type="protein sequence ID" value="KOE97304.1"/>
    <property type="molecule type" value="Genomic_DNA"/>
</dbReference>
<dbReference type="SUPFAM" id="SSF53335">
    <property type="entry name" value="S-adenosyl-L-methionine-dependent methyltransferases"/>
    <property type="match status" value="1"/>
</dbReference>
<comment type="caution">
    <text evidence="2">The sequence shown here is derived from an EMBL/GenBank/DDBJ whole genome shotgun (WGS) entry which is preliminary data.</text>
</comment>
<dbReference type="GO" id="GO:0008168">
    <property type="term" value="F:methyltransferase activity"/>
    <property type="evidence" value="ECO:0007669"/>
    <property type="project" value="UniProtKB-KW"/>
</dbReference>
<dbReference type="Pfam" id="PF08242">
    <property type="entry name" value="Methyltransf_12"/>
    <property type="match status" value="1"/>
</dbReference>
<keyword evidence="2" id="KW-0489">Methyltransferase</keyword>
<protein>
    <submittedName>
        <fullName evidence="2">Methyltransferase</fullName>
    </submittedName>
</protein>
<feature type="domain" description="Methyltransferase type 12" evidence="1">
    <location>
        <begin position="48"/>
        <end position="142"/>
    </location>
</feature>
<dbReference type="OrthoDB" id="9801609at2"/>
<dbReference type="PANTHER" id="PTHR43861">
    <property type="entry name" value="TRANS-ACONITATE 2-METHYLTRANSFERASE-RELATED"/>
    <property type="match status" value="1"/>
</dbReference>
<evidence type="ECO:0000313" key="3">
    <source>
        <dbReference type="Proteomes" id="UP000036890"/>
    </source>
</evidence>
<evidence type="ECO:0000259" key="1">
    <source>
        <dbReference type="Pfam" id="PF08242"/>
    </source>
</evidence>
<dbReference type="Proteomes" id="UP000036890">
    <property type="component" value="Unassembled WGS sequence"/>
</dbReference>